<evidence type="ECO:0000256" key="1">
    <source>
        <dbReference type="ARBA" id="ARBA00006206"/>
    </source>
</evidence>
<protein>
    <recommendedName>
        <fullName evidence="7">Aldose 1-epimerase</fullName>
    </recommendedName>
</protein>
<dbReference type="GO" id="GO:0033499">
    <property type="term" value="P:galactose catabolic process via UDP-galactose, Leloir pathway"/>
    <property type="evidence" value="ECO:0007669"/>
    <property type="project" value="TreeGrafter"/>
</dbReference>
<dbReference type="InterPro" id="IPR014718">
    <property type="entry name" value="GH-type_carb-bd"/>
</dbReference>
<keyword evidence="6" id="KW-1185">Reference proteome</keyword>
<dbReference type="InterPro" id="IPR011013">
    <property type="entry name" value="Gal_mutarotase_sf_dom"/>
</dbReference>
<dbReference type="PANTHER" id="PTHR10091">
    <property type="entry name" value="ALDOSE-1-EPIMERASE"/>
    <property type="match status" value="1"/>
</dbReference>
<evidence type="ECO:0008006" key="7">
    <source>
        <dbReference type="Google" id="ProtNLM"/>
    </source>
</evidence>
<keyword evidence="3" id="KW-0119">Carbohydrate metabolism</keyword>
<gene>
    <name evidence="5" type="ORF">QCA50_000611</name>
</gene>
<dbReference type="InterPro" id="IPR008183">
    <property type="entry name" value="Aldose_1/G6P_1-epimerase"/>
</dbReference>
<dbReference type="Pfam" id="PF01263">
    <property type="entry name" value="Aldose_epim"/>
    <property type="match status" value="1"/>
</dbReference>
<organism evidence="5 6">
    <name type="scientific">Cerrena zonata</name>
    <dbReference type="NCBI Taxonomy" id="2478898"/>
    <lineage>
        <taxon>Eukaryota</taxon>
        <taxon>Fungi</taxon>
        <taxon>Dikarya</taxon>
        <taxon>Basidiomycota</taxon>
        <taxon>Agaricomycotina</taxon>
        <taxon>Agaricomycetes</taxon>
        <taxon>Polyporales</taxon>
        <taxon>Cerrenaceae</taxon>
        <taxon>Cerrena</taxon>
    </lineage>
</organism>
<evidence type="ECO:0000256" key="2">
    <source>
        <dbReference type="ARBA" id="ARBA00023235"/>
    </source>
</evidence>
<dbReference type="Proteomes" id="UP001385951">
    <property type="component" value="Unassembled WGS sequence"/>
</dbReference>
<evidence type="ECO:0000256" key="3">
    <source>
        <dbReference type="ARBA" id="ARBA00023277"/>
    </source>
</evidence>
<dbReference type="GO" id="GO:0030246">
    <property type="term" value="F:carbohydrate binding"/>
    <property type="evidence" value="ECO:0007669"/>
    <property type="project" value="InterPro"/>
</dbReference>
<evidence type="ECO:0000256" key="4">
    <source>
        <dbReference type="SAM" id="SignalP"/>
    </source>
</evidence>
<evidence type="ECO:0000313" key="6">
    <source>
        <dbReference type="Proteomes" id="UP001385951"/>
    </source>
</evidence>
<proteinExistence type="inferred from homology"/>
<comment type="caution">
    <text evidence="5">The sequence shown here is derived from an EMBL/GenBank/DDBJ whole genome shotgun (WGS) entry which is preliminary data.</text>
</comment>
<comment type="similarity">
    <text evidence="1">Belongs to the aldose epimerase family.</text>
</comment>
<dbReference type="PANTHER" id="PTHR10091:SF6">
    <property type="entry name" value="1-EPIMERASE, PUTATIVE (AFU_ORTHOLOGUE AFUA_3G13240)-RELATED"/>
    <property type="match status" value="1"/>
</dbReference>
<accession>A0AAW0GV35</accession>
<dbReference type="GO" id="GO:0004034">
    <property type="term" value="F:aldose 1-epimerase activity"/>
    <property type="evidence" value="ECO:0007669"/>
    <property type="project" value="TreeGrafter"/>
</dbReference>
<feature type="chain" id="PRO_5043328930" description="Aldose 1-epimerase" evidence="4">
    <location>
        <begin position="22"/>
        <end position="392"/>
    </location>
</feature>
<dbReference type="InterPro" id="IPR047215">
    <property type="entry name" value="Galactose_mutarotase-like"/>
</dbReference>
<dbReference type="EMBL" id="JASBNA010000001">
    <property type="protein sequence ID" value="KAK7695972.1"/>
    <property type="molecule type" value="Genomic_DNA"/>
</dbReference>
<dbReference type="CDD" id="cd09019">
    <property type="entry name" value="galactose_mutarotase_like"/>
    <property type="match status" value="1"/>
</dbReference>
<dbReference type="AlphaFoldDB" id="A0AAW0GV35"/>
<evidence type="ECO:0000313" key="5">
    <source>
        <dbReference type="EMBL" id="KAK7695972.1"/>
    </source>
</evidence>
<name>A0AAW0GV35_9APHY</name>
<feature type="signal peptide" evidence="4">
    <location>
        <begin position="1"/>
        <end position="21"/>
    </location>
</feature>
<dbReference type="Gene3D" id="2.70.98.10">
    <property type="match status" value="1"/>
</dbReference>
<sequence length="392" mass="42850">MLRFISSLGLLSVLLPAFVQAVALDDSQVNPFKVVTLVAPDGSAKANFIPFGATATNFWVKDKHGLFRDILLGFDDHTLYQSDAKGHPYFGPIVGRYANRIKNGTFSIPISKNPPSAGPGIFHVPENENNGTDTLHGGTDGFDRRIWTVKAQTKNSATFTLVDPNGMQGFPGTVHATVTYTLEPKSVWKISMHATATKKTPIMLSGHHYWNLEAYQESQDLVGHQAEIASSKIIATDGQLIPTGELLEVEGTPLDFRQAKSIGGSINATAPFAYCGNDCVGFDNCWIYEKPEFGKSLFSIWSVNSGIKLDVATDQSALQIYTCNGIFDPTNPIPRKASQGGPQSVYTDHSCVVIEQESWIDAINNPEFNVDQIYGPGRDYSWEATYTFSAVQ</sequence>
<dbReference type="GO" id="GO:0006006">
    <property type="term" value="P:glucose metabolic process"/>
    <property type="evidence" value="ECO:0007669"/>
    <property type="project" value="TreeGrafter"/>
</dbReference>
<keyword evidence="2" id="KW-0413">Isomerase</keyword>
<keyword evidence="4" id="KW-0732">Signal</keyword>
<reference evidence="5 6" key="1">
    <citation type="submission" date="2022-09" db="EMBL/GenBank/DDBJ databases">
        <authorList>
            <person name="Palmer J.M."/>
        </authorList>
    </citation>
    <scope>NUCLEOTIDE SEQUENCE [LARGE SCALE GENOMIC DNA]</scope>
    <source>
        <strain evidence="5 6">DSM 7382</strain>
    </source>
</reference>
<dbReference type="SUPFAM" id="SSF74650">
    <property type="entry name" value="Galactose mutarotase-like"/>
    <property type="match status" value="1"/>
</dbReference>